<gene>
    <name evidence="1" type="ORF">C5F50_07015</name>
</gene>
<dbReference type="KEGG" id="nue:C5F50_07015"/>
<organism evidence="1 2">
    <name type="scientific">Nitrosopumilus ureiphilus</name>
    <dbReference type="NCBI Taxonomy" id="1470067"/>
    <lineage>
        <taxon>Archaea</taxon>
        <taxon>Nitrososphaerota</taxon>
        <taxon>Nitrososphaeria</taxon>
        <taxon>Nitrosopumilales</taxon>
        <taxon>Nitrosopumilaceae</taxon>
        <taxon>Nitrosopumilus</taxon>
    </lineage>
</organism>
<proteinExistence type="predicted"/>
<dbReference type="RefSeq" id="WP_179370714.1">
    <property type="nucleotide sequence ID" value="NZ_CP026995.1"/>
</dbReference>
<evidence type="ECO:0000313" key="2">
    <source>
        <dbReference type="Proteomes" id="UP000509478"/>
    </source>
</evidence>
<reference evidence="1 2" key="1">
    <citation type="submission" date="2018-02" db="EMBL/GenBank/DDBJ databases">
        <title>Complete genome of Nitrosopumilus ureaphilus PS0.</title>
        <authorList>
            <person name="Qin W."/>
            <person name="Zheng Y."/>
            <person name="Stahl D.A."/>
        </authorList>
    </citation>
    <scope>NUCLEOTIDE SEQUENCE [LARGE SCALE GENOMIC DNA]</scope>
    <source>
        <strain evidence="1 2">PS0</strain>
    </source>
</reference>
<sequence>MYEKLVKNSAESTVDELLKDRLFHEFENSVNSAPIHDPKKPVLGSIEKILHNTVQNAINNVVSYVSCNDPSLSTPGTVTKVMSSIQKFFQDSDFGTFEYLQKTGRALIRIEHSQGFIGTEFLKKFFEKIFKVCLKDYSFYVISTESYVCVMFR</sequence>
<name>A0A7D5M4B4_9ARCH</name>
<keyword evidence="2" id="KW-1185">Reference proteome</keyword>
<dbReference type="OrthoDB" id="5029at2157"/>
<protein>
    <submittedName>
        <fullName evidence="1">Uncharacterized protein</fullName>
    </submittedName>
</protein>
<accession>A0A7D5M4B4</accession>
<dbReference type="GeneID" id="56067834"/>
<evidence type="ECO:0000313" key="1">
    <source>
        <dbReference type="EMBL" id="QLH06854.1"/>
    </source>
</evidence>
<dbReference type="Proteomes" id="UP000509478">
    <property type="component" value="Chromosome"/>
</dbReference>
<dbReference type="EMBL" id="CP026995">
    <property type="protein sequence ID" value="QLH06854.1"/>
    <property type="molecule type" value="Genomic_DNA"/>
</dbReference>
<dbReference type="AlphaFoldDB" id="A0A7D5M4B4"/>